<evidence type="ECO:0000313" key="3">
    <source>
        <dbReference type="Proteomes" id="UP000185984"/>
    </source>
</evidence>
<gene>
    <name evidence="2" type="ORF">NIES1031_01435</name>
</gene>
<accession>A0A1U7I062</accession>
<keyword evidence="3" id="KW-1185">Reference proteome</keyword>
<sequence length="113" mass="12274">MSNQSIQLVQIINNSIMNNAIRLRSPDTFLVKATLLVVSTLTVMAGATTIEPSLPAMRQHFADVANADYLVRLVLTVPALFLAIAFGLMGIGYLFISFSRSYELVLVSLAIAD</sequence>
<protein>
    <submittedName>
        <fullName evidence="2">Uncharacterized protein</fullName>
    </submittedName>
</protein>
<feature type="transmembrane region" description="Helical" evidence="1">
    <location>
        <begin position="70"/>
        <end position="96"/>
    </location>
</feature>
<feature type="transmembrane region" description="Helical" evidence="1">
    <location>
        <begin position="29"/>
        <end position="50"/>
    </location>
</feature>
<organism evidence="2 3">
    <name type="scientific">Chroogloeocystis siderophila 5.2 s.c.1</name>
    <dbReference type="NCBI Taxonomy" id="247279"/>
    <lineage>
        <taxon>Bacteria</taxon>
        <taxon>Bacillati</taxon>
        <taxon>Cyanobacteriota</taxon>
        <taxon>Cyanophyceae</taxon>
        <taxon>Oscillatoriophycideae</taxon>
        <taxon>Chroococcales</taxon>
        <taxon>Chroococcaceae</taxon>
        <taxon>Chroogloeocystis</taxon>
    </lineage>
</organism>
<keyword evidence="1" id="KW-0812">Transmembrane</keyword>
<keyword evidence="1" id="KW-1133">Transmembrane helix</keyword>
<keyword evidence="1" id="KW-0472">Membrane</keyword>
<reference evidence="2 3" key="1">
    <citation type="submission" date="2016-11" db="EMBL/GenBank/DDBJ databases">
        <title>Draft Genome Sequences of Nine Cyanobacterial Strains from Diverse Habitats.</title>
        <authorList>
            <person name="Zhu T."/>
            <person name="Hou S."/>
            <person name="Lu X."/>
            <person name="Hess W.R."/>
        </authorList>
    </citation>
    <scope>NUCLEOTIDE SEQUENCE [LARGE SCALE GENOMIC DNA]</scope>
    <source>
        <strain evidence="2 3">5.2 s.c.1</strain>
    </source>
</reference>
<dbReference type="AlphaFoldDB" id="A0A1U7I062"/>
<proteinExistence type="predicted"/>
<name>A0A1U7I062_9CHRO</name>
<evidence type="ECO:0000256" key="1">
    <source>
        <dbReference type="SAM" id="Phobius"/>
    </source>
</evidence>
<dbReference type="STRING" id="247279.NIES1031_01435"/>
<dbReference type="Proteomes" id="UP000185984">
    <property type="component" value="Unassembled WGS sequence"/>
</dbReference>
<evidence type="ECO:0000313" key="2">
    <source>
        <dbReference type="EMBL" id="OKH29274.1"/>
    </source>
</evidence>
<dbReference type="EMBL" id="MRCC01000001">
    <property type="protein sequence ID" value="OKH29274.1"/>
    <property type="molecule type" value="Genomic_DNA"/>
</dbReference>
<comment type="caution">
    <text evidence="2">The sequence shown here is derived from an EMBL/GenBank/DDBJ whole genome shotgun (WGS) entry which is preliminary data.</text>
</comment>